<accession>A0ABV6YP95</accession>
<reference evidence="8 9" key="1">
    <citation type="submission" date="2024-09" db="EMBL/GenBank/DDBJ databases">
        <authorList>
            <person name="D'Angelo T."/>
        </authorList>
    </citation>
    <scope>NUCLEOTIDE SEQUENCE [LARGE SCALE GENOMIC DNA]</scope>
    <source>
        <strain evidence="8">SAG AM-311-F02</strain>
    </source>
</reference>
<evidence type="ECO:0000313" key="8">
    <source>
        <dbReference type="EMBL" id="MFC1799732.1"/>
    </source>
</evidence>
<dbReference type="NCBIfam" id="TIGR00419">
    <property type="entry name" value="tim"/>
    <property type="match status" value="1"/>
</dbReference>
<dbReference type="InterPro" id="IPR020861">
    <property type="entry name" value="Triosephosphate_isomerase_AS"/>
</dbReference>
<dbReference type="SUPFAM" id="SSF51351">
    <property type="entry name" value="Triosephosphate isomerase (TIM)"/>
    <property type="match status" value="1"/>
</dbReference>
<dbReference type="InterPro" id="IPR000652">
    <property type="entry name" value="Triosephosphate_isomerase"/>
</dbReference>
<dbReference type="PANTHER" id="PTHR21139">
    <property type="entry name" value="TRIOSEPHOSPHATE ISOMERASE"/>
    <property type="match status" value="1"/>
</dbReference>
<proteinExistence type="inferred from homology"/>
<dbReference type="PROSITE" id="PS51440">
    <property type="entry name" value="TIM_2"/>
    <property type="match status" value="1"/>
</dbReference>
<feature type="binding site" evidence="6">
    <location>
        <position position="178"/>
    </location>
    <ligand>
        <name>substrate</name>
    </ligand>
</feature>
<dbReference type="PROSITE" id="PS00171">
    <property type="entry name" value="TIM_1"/>
    <property type="match status" value="1"/>
</dbReference>
<gene>
    <name evidence="6 8" type="primary">tpiA</name>
    <name evidence="8" type="ORF">ACFL2Z_02330</name>
</gene>
<feature type="active site" description="Proton acceptor" evidence="6">
    <location>
        <position position="172"/>
    </location>
</feature>
<sequence length="260" mass="28150">MNPEARRPIIAGNWKMNKTVAEARKLALDIRNGALNQSDDVEVLICPPFGSLYAVSEILKGSAVKLGAQNCYWETKGAFTGEMSPAMIKELGCDYTIVGHSERRAYFGETDEWVSRKARALLDARLSPIICVGEVLEDRESGRTNDVVRGQLLGSLDGLSSEDMLRVVLAYEPVWAIGTGKTASPEQAQEVHAFMRNILIDLHGLEVALRVRIQYGGSVKPENVTALMGQPDIDGALVGGASLEAASFLKLVSFKTGGID</sequence>
<feature type="binding site" evidence="6">
    <location>
        <begin position="239"/>
        <end position="240"/>
    </location>
    <ligand>
        <name>substrate</name>
    </ligand>
</feature>
<evidence type="ECO:0000256" key="1">
    <source>
        <dbReference type="ARBA" id="ARBA00007422"/>
    </source>
</evidence>
<comment type="catalytic activity">
    <reaction evidence="6 7">
        <text>D-glyceraldehyde 3-phosphate = dihydroxyacetone phosphate</text>
        <dbReference type="Rhea" id="RHEA:18585"/>
        <dbReference type="ChEBI" id="CHEBI:57642"/>
        <dbReference type="ChEBI" id="CHEBI:59776"/>
        <dbReference type="EC" id="5.3.1.1"/>
    </reaction>
</comment>
<comment type="similarity">
    <text evidence="1 6 7">Belongs to the triosephosphate isomerase family.</text>
</comment>
<dbReference type="HAMAP" id="MF_00147_B">
    <property type="entry name" value="TIM_B"/>
    <property type="match status" value="1"/>
</dbReference>
<dbReference type="EMBL" id="JBHPEI010000026">
    <property type="protein sequence ID" value="MFC1799732.1"/>
    <property type="molecule type" value="Genomic_DNA"/>
</dbReference>
<keyword evidence="4 6" id="KW-0324">Glycolysis</keyword>
<keyword evidence="5 6" id="KW-0413">Isomerase</keyword>
<evidence type="ECO:0000313" key="9">
    <source>
        <dbReference type="Proteomes" id="UP001594288"/>
    </source>
</evidence>
<comment type="pathway">
    <text evidence="6 7">Carbohydrate biosynthesis; gluconeogenesis.</text>
</comment>
<keyword evidence="9" id="KW-1185">Reference proteome</keyword>
<feature type="binding site" evidence="6">
    <location>
        <position position="218"/>
    </location>
    <ligand>
        <name>substrate</name>
    </ligand>
</feature>
<dbReference type="Gene3D" id="3.20.20.70">
    <property type="entry name" value="Aldolase class I"/>
    <property type="match status" value="1"/>
</dbReference>
<evidence type="ECO:0000256" key="7">
    <source>
        <dbReference type="RuleBase" id="RU363013"/>
    </source>
</evidence>
<name>A0ABV6YP95_UNCEI</name>
<comment type="subunit">
    <text evidence="6 7">Homodimer.</text>
</comment>
<dbReference type="InterPro" id="IPR013785">
    <property type="entry name" value="Aldolase_TIM"/>
</dbReference>
<keyword evidence="2 6" id="KW-0312">Gluconeogenesis</keyword>
<evidence type="ECO:0000256" key="6">
    <source>
        <dbReference type="HAMAP-Rule" id="MF_00147"/>
    </source>
</evidence>
<comment type="subcellular location">
    <subcellularLocation>
        <location evidence="6 7">Cytoplasm</location>
    </subcellularLocation>
</comment>
<dbReference type="InterPro" id="IPR022896">
    <property type="entry name" value="TrioseP_Isoase_bac/euk"/>
</dbReference>
<comment type="function">
    <text evidence="6">Involved in the gluconeogenesis. Catalyzes stereospecifically the conversion of dihydroxyacetone phosphate (DHAP) to D-glyceraldehyde-3-phosphate (G3P).</text>
</comment>
<dbReference type="GO" id="GO:0004807">
    <property type="term" value="F:triose-phosphate isomerase activity"/>
    <property type="evidence" value="ECO:0007669"/>
    <property type="project" value="UniProtKB-EC"/>
</dbReference>
<keyword evidence="3 6" id="KW-0963">Cytoplasm</keyword>
<evidence type="ECO:0000256" key="2">
    <source>
        <dbReference type="ARBA" id="ARBA00022432"/>
    </source>
</evidence>
<evidence type="ECO:0000256" key="3">
    <source>
        <dbReference type="ARBA" id="ARBA00022490"/>
    </source>
</evidence>
<comment type="pathway">
    <text evidence="6 7">Carbohydrate degradation; glycolysis; D-glyceraldehyde 3-phosphate from glycerone phosphate: step 1/1.</text>
</comment>
<protein>
    <recommendedName>
        <fullName evidence="6 7">Triosephosphate isomerase</fullName>
        <shortName evidence="6">TIM</shortName>
        <shortName evidence="6">TPI</shortName>
        <ecNumber evidence="6 7">5.3.1.1</ecNumber>
    </recommendedName>
    <alternativeName>
        <fullName evidence="6">Triose-phosphate isomerase</fullName>
    </alternativeName>
</protein>
<dbReference type="PANTHER" id="PTHR21139:SF42">
    <property type="entry name" value="TRIOSEPHOSPHATE ISOMERASE"/>
    <property type="match status" value="1"/>
</dbReference>
<feature type="active site" description="Electrophile" evidence="6">
    <location>
        <position position="100"/>
    </location>
</feature>
<evidence type="ECO:0000256" key="5">
    <source>
        <dbReference type="ARBA" id="ARBA00023235"/>
    </source>
</evidence>
<feature type="binding site" evidence="6">
    <location>
        <begin position="13"/>
        <end position="15"/>
    </location>
    <ligand>
        <name>substrate</name>
    </ligand>
</feature>
<comment type="caution">
    <text evidence="8">The sequence shown here is derived from an EMBL/GenBank/DDBJ whole genome shotgun (WGS) entry which is preliminary data.</text>
</comment>
<dbReference type="InterPro" id="IPR035990">
    <property type="entry name" value="TIM_sf"/>
</dbReference>
<evidence type="ECO:0000256" key="4">
    <source>
        <dbReference type="ARBA" id="ARBA00023152"/>
    </source>
</evidence>
<organism evidence="8 9">
    <name type="scientific">Eiseniibacteriota bacterium</name>
    <dbReference type="NCBI Taxonomy" id="2212470"/>
    <lineage>
        <taxon>Bacteria</taxon>
        <taxon>Candidatus Eiseniibacteriota</taxon>
    </lineage>
</organism>
<dbReference type="CDD" id="cd00311">
    <property type="entry name" value="TIM"/>
    <property type="match status" value="1"/>
</dbReference>
<dbReference type="Pfam" id="PF00121">
    <property type="entry name" value="TIM"/>
    <property type="match status" value="1"/>
</dbReference>
<dbReference type="EC" id="5.3.1.1" evidence="6 7"/>
<dbReference type="Proteomes" id="UP001594288">
    <property type="component" value="Unassembled WGS sequence"/>
</dbReference>